<protein>
    <recommendedName>
        <fullName evidence="1">citrate lyase holo-[acyl-carrier protein] synthase</fullName>
        <ecNumber evidence="1">2.7.7.61</ecNumber>
    </recommendedName>
</protein>
<keyword evidence="2" id="KW-0808">Transferase</keyword>
<evidence type="ECO:0000313" key="5">
    <source>
        <dbReference type="EMBL" id="MBP1919067.1"/>
    </source>
</evidence>
<evidence type="ECO:0000256" key="4">
    <source>
        <dbReference type="ARBA" id="ARBA00048574"/>
    </source>
</evidence>
<proteinExistence type="predicted"/>
<comment type="catalytic activity">
    <reaction evidence="4">
        <text>apo-[citrate lyase ACP] + 2'-(5''-triphospho-alpha-D-ribosyl)-3'-dephospho-CoA = holo-[citrate lyase ACP] + diphosphate</text>
        <dbReference type="Rhea" id="RHEA:16333"/>
        <dbReference type="Rhea" id="RHEA-COMP:10157"/>
        <dbReference type="Rhea" id="RHEA-COMP:10158"/>
        <dbReference type="ChEBI" id="CHEBI:29999"/>
        <dbReference type="ChEBI" id="CHEBI:33019"/>
        <dbReference type="ChEBI" id="CHEBI:61378"/>
        <dbReference type="ChEBI" id="CHEBI:82683"/>
        <dbReference type="EC" id="2.7.7.61"/>
    </reaction>
</comment>
<dbReference type="EC" id="2.7.7.61" evidence="1"/>
<accession>A0ABS4G3K8</accession>
<name>A0ABS4G3K8_9CLOT</name>
<organism evidence="5 6">
    <name type="scientific">Youngiibacter multivorans</name>
    <dbReference type="NCBI Taxonomy" id="937251"/>
    <lineage>
        <taxon>Bacteria</taxon>
        <taxon>Bacillati</taxon>
        <taxon>Bacillota</taxon>
        <taxon>Clostridia</taxon>
        <taxon>Eubacteriales</taxon>
        <taxon>Clostridiaceae</taxon>
        <taxon>Youngiibacter</taxon>
    </lineage>
</organism>
<evidence type="ECO:0000256" key="3">
    <source>
        <dbReference type="ARBA" id="ARBA00022695"/>
    </source>
</evidence>
<reference evidence="5 6" key="1">
    <citation type="submission" date="2021-03" db="EMBL/GenBank/DDBJ databases">
        <title>Genomic Encyclopedia of Type Strains, Phase IV (KMG-IV): sequencing the most valuable type-strain genomes for metagenomic binning, comparative biology and taxonomic classification.</title>
        <authorList>
            <person name="Goeker M."/>
        </authorList>
    </citation>
    <scope>NUCLEOTIDE SEQUENCE [LARGE SCALE GENOMIC DNA]</scope>
    <source>
        <strain evidence="5 6">DSM 6139</strain>
    </source>
</reference>
<keyword evidence="3" id="KW-0548">Nucleotidyltransferase</keyword>
<evidence type="ECO:0000313" key="6">
    <source>
        <dbReference type="Proteomes" id="UP001519271"/>
    </source>
</evidence>
<dbReference type="Pfam" id="PF03802">
    <property type="entry name" value="CitX"/>
    <property type="match status" value="1"/>
</dbReference>
<dbReference type="RefSeq" id="WP_209459287.1">
    <property type="nucleotide sequence ID" value="NZ_JAGGKC010000011.1"/>
</dbReference>
<evidence type="ECO:0000256" key="1">
    <source>
        <dbReference type="ARBA" id="ARBA00012524"/>
    </source>
</evidence>
<dbReference type="EMBL" id="JAGGKC010000011">
    <property type="protein sequence ID" value="MBP1919067.1"/>
    <property type="molecule type" value="Genomic_DNA"/>
</dbReference>
<dbReference type="Proteomes" id="UP001519271">
    <property type="component" value="Unassembled WGS sequence"/>
</dbReference>
<dbReference type="InterPro" id="IPR005551">
    <property type="entry name" value="CitX"/>
</dbReference>
<sequence length="186" mass="21584">MENEKRTMKVMEGSASPLIYIRKVKDKRIESLNEMFQMPVVALRADLPVTMKGSPEEGIILSELEKALKRTLGNKLLFEETYESGVTREILFVVRGDAHIYKENAVFTEESHPLGKFSDIDIYECQEEFPISRLEMGYAPRECCICGDERVKCSTEKRHVDTEIESYIRHEIKIYLEETADKVRRV</sequence>
<gene>
    <name evidence="5" type="ORF">J2Z34_001554</name>
</gene>
<comment type="caution">
    <text evidence="5">The sequence shown here is derived from an EMBL/GenBank/DDBJ whole genome shotgun (WGS) entry which is preliminary data.</text>
</comment>
<keyword evidence="6" id="KW-1185">Reference proteome</keyword>
<evidence type="ECO:0000256" key="2">
    <source>
        <dbReference type="ARBA" id="ARBA00022679"/>
    </source>
</evidence>